<dbReference type="OMA" id="YAYREVT"/>
<organism evidence="2 3">
    <name type="scientific">Rhizobium meliloti</name>
    <name type="common">Ensifer meliloti</name>
    <name type="synonym">Sinorhizobium meliloti</name>
    <dbReference type="NCBI Taxonomy" id="382"/>
    <lineage>
        <taxon>Bacteria</taxon>
        <taxon>Pseudomonadati</taxon>
        <taxon>Pseudomonadota</taxon>
        <taxon>Alphaproteobacteria</taxon>
        <taxon>Hyphomicrobiales</taxon>
        <taxon>Rhizobiaceae</taxon>
        <taxon>Sinorhizobium/Ensifer group</taxon>
        <taxon>Sinorhizobium</taxon>
    </lineage>
</organism>
<proteinExistence type="predicted"/>
<dbReference type="Proteomes" id="UP000429484">
    <property type="component" value="Unassembled WGS sequence"/>
</dbReference>
<gene>
    <name evidence="2" type="ORF">GHK53_33355</name>
</gene>
<dbReference type="InterPro" id="IPR025309">
    <property type="entry name" value="KTSC_dom"/>
</dbReference>
<dbReference type="Pfam" id="PF13619">
    <property type="entry name" value="KTSC"/>
    <property type="match status" value="1"/>
</dbReference>
<dbReference type="AlphaFoldDB" id="A0A222H2X6"/>
<dbReference type="KEGG" id="smer:DU99_17015"/>
<name>A0A222H2X6_RHIML</name>
<sequence length="73" mass="8794">MRILRSSAILDSSAIHEVRYDVPRRTLSVWFLGNRRPYHYLDVPEEVYEELLHADSAGNYFNRHIRHHYGFLH</sequence>
<reference evidence="2 3" key="1">
    <citation type="journal article" date="2013" name="Genome Biol.">
        <title>Comparative genomics of the core and accessory genomes of 48 Sinorhizobium strains comprising five genospecies.</title>
        <authorList>
            <person name="Sugawara M."/>
            <person name="Epstein B."/>
            <person name="Badgley B.D."/>
            <person name="Unno T."/>
            <person name="Xu L."/>
            <person name="Reese J."/>
            <person name="Gyaneshwar P."/>
            <person name="Denny R."/>
            <person name="Mudge J."/>
            <person name="Bharti A.K."/>
            <person name="Farmer A.D."/>
            <person name="May G.D."/>
            <person name="Woodward J.E."/>
            <person name="Medigue C."/>
            <person name="Vallenet D."/>
            <person name="Lajus A."/>
            <person name="Rouy Z."/>
            <person name="Martinez-Vaz B."/>
            <person name="Tiffin P."/>
            <person name="Young N.D."/>
            <person name="Sadowsky M.J."/>
        </authorList>
    </citation>
    <scope>NUCLEOTIDE SEQUENCE [LARGE SCALE GENOMIC DNA]</scope>
    <source>
        <strain evidence="2 3">N6B1</strain>
    </source>
</reference>
<evidence type="ECO:0000259" key="1">
    <source>
        <dbReference type="Pfam" id="PF13619"/>
    </source>
</evidence>
<evidence type="ECO:0000313" key="3">
    <source>
        <dbReference type="Proteomes" id="UP000429484"/>
    </source>
</evidence>
<dbReference type="RefSeq" id="WP_003531190.1">
    <property type="nucleotide sequence ID" value="NZ_BJNJ01000012.1"/>
</dbReference>
<comment type="caution">
    <text evidence="2">The sequence shown here is derived from an EMBL/GenBank/DDBJ whole genome shotgun (WGS) entry which is preliminary data.</text>
</comment>
<protein>
    <submittedName>
        <fullName evidence="2">KTSC domain-containing protein</fullName>
    </submittedName>
</protein>
<dbReference type="EMBL" id="WISR01000266">
    <property type="protein sequence ID" value="MQW37505.1"/>
    <property type="molecule type" value="Genomic_DNA"/>
</dbReference>
<accession>A0A222H2X6</accession>
<dbReference type="SMR" id="A0A222H2X6"/>
<feature type="domain" description="KTSC" evidence="1">
    <location>
        <begin position="11"/>
        <end position="69"/>
    </location>
</feature>
<evidence type="ECO:0000313" key="2">
    <source>
        <dbReference type="EMBL" id="MQW37505.1"/>
    </source>
</evidence>